<protein>
    <submittedName>
        <fullName evidence="1">Uncharacterized protein</fullName>
    </submittedName>
</protein>
<keyword evidence="2" id="KW-1185">Reference proteome</keyword>
<comment type="caution">
    <text evidence="1">The sequence shown here is derived from an EMBL/GenBank/DDBJ whole genome shotgun (WGS) entry which is preliminary data.</text>
</comment>
<accession>A0A5B7JCI1</accession>
<organism evidence="1 2">
    <name type="scientific">Portunus trituberculatus</name>
    <name type="common">Swimming crab</name>
    <name type="synonym">Neptunus trituberculatus</name>
    <dbReference type="NCBI Taxonomy" id="210409"/>
    <lineage>
        <taxon>Eukaryota</taxon>
        <taxon>Metazoa</taxon>
        <taxon>Ecdysozoa</taxon>
        <taxon>Arthropoda</taxon>
        <taxon>Crustacea</taxon>
        <taxon>Multicrustacea</taxon>
        <taxon>Malacostraca</taxon>
        <taxon>Eumalacostraca</taxon>
        <taxon>Eucarida</taxon>
        <taxon>Decapoda</taxon>
        <taxon>Pleocyemata</taxon>
        <taxon>Brachyura</taxon>
        <taxon>Eubrachyura</taxon>
        <taxon>Portunoidea</taxon>
        <taxon>Portunidae</taxon>
        <taxon>Portuninae</taxon>
        <taxon>Portunus</taxon>
    </lineage>
</organism>
<proteinExistence type="predicted"/>
<name>A0A5B7JCI1_PORTR</name>
<dbReference type="EMBL" id="VSRR010088933">
    <property type="protein sequence ID" value="MPC91786.1"/>
    <property type="molecule type" value="Genomic_DNA"/>
</dbReference>
<gene>
    <name evidence="1" type="ORF">E2C01_086844</name>
</gene>
<evidence type="ECO:0000313" key="2">
    <source>
        <dbReference type="Proteomes" id="UP000324222"/>
    </source>
</evidence>
<evidence type="ECO:0000313" key="1">
    <source>
        <dbReference type="EMBL" id="MPC91786.1"/>
    </source>
</evidence>
<dbReference type="AlphaFoldDB" id="A0A5B7JCI1"/>
<reference evidence="1 2" key="1">
    <citation type="submission" date="2019-05" db="EMBL/GenBank/DDBJ databases">
        <title>Another draft genome of Portunus trituberculatus and its Hox gene families provides insights of decapod evolution.</title>
        <authorList>
            <person name="Jeong J.-H."/>
            <person name="Song I."/>
            <person name="Kim S."/>
            <person name="Choi T."/>
            <person name="Kim D."/>
            <person name="Ryu S."/>
            <person name="Kim W."/>
        </authorList>
    </citation>
    <scope>NUCLEOTIDE SEQUENCE [LARGE SCALE GENOMIC DNA]</scope>
    <source>
        <tissue evidence="1">Muscle</tissue>
    </source>
</reference>
<dbReference type="Proteomes" id="UP000324222">
    <property type="component" value="Unassembled WGS sequence"/>
</dbReference>
<sequence length="85" mass="9215">MIADSWCTKFPRVQGAACYRSPPAVAQQTDGTGQARTRTVIHCDNYCPASSQSTLHGSHPPAAHGLRYDRYVSAASECCCRWGVV</sequence>